<name>A0A6J4NV46_9ACTN</name>
<dbReference type="InterPro" id="IPR046802">
    <property type="entry name" value="OpcA_G6PD_C"/>
</dbReference>
<evidence type="ECO:0000259" key="3">
    <source>
        <dbReference type="Pfam" id="PF20171"/>
    </source>
</evidence>
<evidence type="ECO:0000259" key="2">
    <source>
        <dbReference type="Pfam" id="PF10128"/>
    </source>
</evidence>
<evidence type="ECO:0000256" key="1">
    <source>
        <dbReference type="SAM" id="MobiDB-lite"/>
    </source>
</evidence>
<accession>A0A6J4NV46</accession>
<dbReference type="Pfam" id="PF20171">
    <property type="entry name" value="OpcA_G6PD_C"/>
    <property type="match status" value="1"/>
</dbReference>
<dbReference type="InterPro" id="IPR046801">
    <property type="entry name" value="OpcA_G6PD_N"/>
</dbReference>
<evidence type="ECO:0000313" key="4">
    <source>
        <dbReference type="EMBL" id="CAA9394648.1"/>
    </source>
</evidence>
<gene>
    <name evidence="4" type="ORF">AVDCRST_MAG32-2555</name>
</gene>
<organism evidence="4">
    <name type="scientific">uncultured Nocardioides sp</name>
    <dbReference type="NCBI Taxonomy" id="198441"/>
    <lineage>
        <taxon>Bacteria</taxon>
        <taxon>Bacillati</taxon>
        <taxon>Actinomycetota</taxon>
        <taxon>Actinomycetes</taxon>
        <taxon>Propionibacteriales</taxon>
        <taxon>Nocardioidaceae</taxon>
        <taxon>Nocardioides</taxon>
        <taxon>environmental samples</taxon>
    </lineage>
</organism>
<dbReference type="Pfam" id="PF10128">
    <property type="entry name" value="OpcA_G6PD_assem"/>
    <property type="match status" value="1"/>
</dbReference>
<feature type="domain" description="Glucose-6-phosphate dehydrogenase assembly protein OpcA C-terminal" evidence="3">
    <location>
        <begin position="170"/>
        <end position="297"/>
    </location>
</feature>
<reference evidence="4" key="1">
    <citation type="submission" date="2020-02" db="EMBL/GenBank/DDBJ databases">
        <authorList>
            <person name="Meier V. D."/>
        </authorList>
    </citation>
    <scope>NUCLEOTIDE SEQUENCE</scope>
    <source>
        <strain evidence="4">AVDCRST_MAG32</strain>
    </source>
</reference>
<feature type="domain" description="Glucose-6-phosphate dehydrogenase assembly protein OpcA N-terminal" evidence="2">
    <location>
        <begin position="55"/>
        <end position="157"/>
    </location>
</feature>
<proteinExistence type="predicted"/>
<feature type="compositionally biased region" description="Gly residues" evidence="1">
    <location>
        <begin position="346"/>
        <end position="355"/>
    </location>
</feature>
<sequence length="355" mass="37194">MTASGTIVLEETDAAGIASALLDARRDAGSPAMGMVMTLVIVVPDEDAEEALAAAREAAREHPSRLLAVVIGSGRGASAIRAEIRTGAGAVGEMALIRLSGEVTRHPESVVLPLLLPDSPVVVWWPTDAPDDPAGDPLGALASRRITDAAQARSRRTQALLVQCASYAEGNTDLAWTRLTPWRALLAAAMDQVDVRVSGISISAERVSPSADLLGAGLADRLRAPLERHRSQGPGITDVTLTTRRGDISVTRPDGRLATLSVPGAPDRPVALRRRDIPELLAEELRRLDPDDIYAATVKRLTRMNAEEGSAADAGKPAKKPDKKPASKPAGKPGDTAARRRSAGEQSGGNTEGPS</sequence>
<feature type="region of interest" description="Disordered" evidence="1">
    <location>
        <begin position="304"/>
        <end position="355"/>
    </location>
</feature>
<dbReference type="AlphaFoldDB" id="A0A6J4NV46"/>
<dbReference type="PANTHER" id="PTHR38658:SF1">
    <property type="entry name" value="OXPP CYCLE PROTEIN OPCA-RELATED"/>
    <property type="match status" value="1"/>
</dbReference>
<dbReference type="InterPro" id="IPR004555">
    <property type="entry name" value="G6PDH_assembly_OpcA"/>
</dbReference>
<dbReference type="PANTHER" id="PTHR38658">
    <property type="entry name" value="OXPP CYCLE PROTEIN OPCA-RELATED"/>
    <property type="match status" value="1"/>
</dbReference>
<protein>
    <submittedName>
        <fullName evidence="4">OpcA, an allosteric effector of glucose-6-phosphate dehydrogenase, actinobacterial</fullName>
    </submittedName>
</protein>
<dbReference type="EMBL" id="CADCUM010000099">
    <property type="protein sequence ID" value="CAA9394648.1"/>
    <property type="molecule type" value="Genomic_DNA"/>
</dbReference>